<dbReference type="PROSITE" id="PS00194">
    <property type="entry name" value="THIOREDOXIN_1"/>
    <property type="match status" value="1"/>
</dbReference>
<dbReference type="PANTHER" id="PTHR45663">
    <property type="entry name" value="GEO12009P1"/>
    <property type="match status" value="1"/>
</dbReference>
<dbReference type="InterPro" id="IPR036249">
    <property type="entry name" value="Thioredoxin-like_sf"/>
</dbReference>
<evidence type="ECO:0000256" key="2">
    <source>
        <dbReference type="ARBA" id="ARBA00020570"/>
    </source>
</evidence>
<evidence type="ECO:0000256" key="5">
    <source>
        <dbReference type="ARBA" id="ARBA00023157"/>
    </source>
</evidence>
<evidence type="ECO:0000256" key="7">
    <source>
        <dbReference type="SAM" id="Phobius"/>
    </source>
</evidence>
<gene>
    <name evidence="9" type="ORF">N495_09135</name>
</gene>
<keyword evidence="6" id="KW-0676">Redox-active center</keyword>
<dbReference type="PROSITE" id="PS51352">
    <property type="entry name" value="THIOREDOXIN_2"/>
    <property type="match status" value="1"/>
</dbReference>
<evidence type="ECO:0000256" key="4">
    <source>
        <dbReference type="ARBA" id="ARBA00022982"/>
    </source>
</evidence>
<dbReference type="InterPro" id="IPR017937">
    <property type="entry name" value="Thioredoxin_CS"/>
</dbReference>
<dbReference type="InterPro" id="IPR013766">
    <property type="entry name" value="Thioredoxin_domain"/>
</dbReference>
<organism evidence="9 10">
    <name type="scientific">Clostridium botulinum B2 450</name>
    <dbReference type="NCBI Taxonomy" id="1379739"/>
    <lineage>
        <taxon>Bacteria</taxon>
        <taxon>Bacillati</taxon>
        <taxon>Bacillota</taxon>
        <taxon>Clostridia</taxon>
        <taxon>Eubacteriales</taxon>
        <taxon>Clostridiaceae</taxon>
        <taxon>Clostridium</taxon>
    </lineage>
</organism>
<keyword evidence="7" id="KW-0472">Membrane</keyword>
<sequence length="143" mass="16398">MKKEIKLFIIFILIVIIGIMAWVKAVKPKEEYSNIGRDSVKEETLDYEANIGKMPVLLELSSPTCGPCRKMTPIIKEVKEEYKDKVDTHIVDLTKNPEFGDKYKVSVVPTQVFLDKEGKVFLRHEGMLTKEEIIDIINKMGVK</sequence>
<keyword evidence="4" id="KW-0249">Electron transport</keyword>
<keyword evidence="5" id="KW-1015">Disulfide bond</keyword>
<keyword evidence="3" id="KW-0813">Transport</keyword>
<dbReference type="RefSeq" id="WP_003485995.1">
    <property type="nucleotide sequence ID" value="NZ_JXSU01000007.1"/>
</dbReference>
<keyword evidence="7" id="KW-0812">Transmembrane</keyword>
<feature type="domain" description="Thioredoxin" evidence="8">
    <location>
        <begin position="23"/>
        <end position="142"/>
    </location>
</feature>
<dbReference type="GO" id="GO:0015035">
    <property type="term" value="F:protein-disulfide reductase activity"/>
    <property type="evidence" value="ECO:0007669"/>
    <property type="project" value="TreeGrafter"/>
</dbReference>
<dbReference type="OrthoDB" id="9790390at2"/>
<evidence type="ECO:0000256" key="1">
    <source>
        <dbReference type="ARBA" id="ARBA00008987"/>
    </source>
</evidence>
<dbReference type="AlphaFoldDB" id="A0A0D1AKU2"/>
<evidence type="ECO:0000313" key="9">
    <source>
        <dbReference type="EMBL" id="KIS23749.1"/>
    </source>
</evidence>
<protein>
    <recommendedName>
        <fullName evidence="2">Thioredoxin</fullName>
    </recommendedName>
</protein>
<dbReference type="Proteomes" id="UP000032250">
    <property type="component" value="Unassembled WGS sequence"/>
</dbReference>
<name>A0A0D1AKU2_CLOBO</name>
<dbReference type="PATRIC" id="fig|1379739.3.peg.2183"/>
<dbReference type="GO" id="GO:0005829">
    <property type="term" value="C:cytosol"/>
    <property type="evidence" value="ECO:0007669"/>
    <property type="project" value="TreeGrafter"/>
</dbReference>
<evidence type="ECO:0000313" key="10">
    <source>
        <dbReference type="Proteomes" id="UP000032250"/>
    </source>
</evidence>
<comment type="caution">
    <text evidence="9">The sequence shown here is derived from an EMBL/GenBank/DDBJ whole genome shotgun (WGS) entry which is preliminary data.</text>
</comment>
<evidence type="ECO:0000256" key="6">
    <source>
        <dbReference type="ARBA" id="ARBA00023284"/>
    </source>
</evidence>
<proteinExistence type="inferred from homology"/>
<dbReference type="CDD" id="cd02947">
    <property type="entry name" value="TRX_family"/>
    <property type="match status" value="1"/>
</dbReference>
<dbReference type="Pfam" id="PF00085">
    <property type="entry name" value="Thioredoxin"/>
    <property type="match status" value="1"/>
</dbReference>
<keyword evidence="7" id="KW-1133">Transmembrane helix</keyword>
<dbReference type="GO" id="GO:0045454">
    <property type="term" value="P:cell redox homeostasis"/>
    <property type="evidence" value="ECO:0007669"/>
    <property type="project" value="TreeGrafter"/>
</dbReference>
<comment type="similarity">
    <text evidence="1">Belongs to the thioredoxin family.</text>
</comment>
<dbReference type="SUPFAM" id="SSF52833">
    <property type="entry name" value="Thioredoxin-like"/>
    <property type="match status" value="1"/>
</dbReference>
<reference evidence="9 10" key="1">
    <citation type="submission" date="2014-06" db="EMBL/GenBank/DDBJ databases">
        <title>Genome characterization of distinct group I Clostridium botulinum lineages.</title>
        <authorList>
            <person name="Giordani F."/>
            <person name="Anselmo A."/>
            <person name="Fillo S."/>
            <person name="Palozzi A.M."/>
            <person name="Fortunato A."/>
            <person name="Gentile B."/>
            <person name="Ciammaruconi A."/>
            <person name="Anniballi F."/>
            <person name="De Medici D."/>
            <person name="Lista F."/>
        </authorList>
    </citation>
    <scope>NUCLEOTIDE SEQUENCE [LARGE SCALE GENOMIC DNA]</scope>
    <source>
        <strain evidence="9 10">B2 450</strain>
    </source>
</reference>
<evidence type="ECO:0000259" key="8">
    <source>
        <dbReference type="PROSITE" id="PS51352"/>
    </source>
</evidence>
<feature type="transmembrane region" description="Helical" evidence="7">
    <location>
        <begin position="7"/>
        <end position="25"/>
    </location>
</feature>
<dbReference type="HOGENOM" id="CLU_1892504_0_0_9"/>
<dbReference type="Gene3D" id="3.40.30.10">
    <property type="entry name" value="Glutaredoxin"/>
    <property type="match status" value="1"/>
</dbReference>
<dbReference type="EMBL" id="JXSU01000007">
    <property type="protein sequence ID" value="KIS23749.1"/>
    <property type="molecule type" value="Genomic_DNA"/>
</dbReference>
<dbReference type="PANTHER" id="PTHR45663:SF11">
    <property type="entry name" value="GEO12009P1"/>
    <property type="match status" value="1"/>
</dbReference>
<accession>A0A0D1AKU2</accession>
<evidence type="ECO:0000256" key="3">
    <source>
        <dbReference type="ARBA" id="ARBA00022448"/>
    </source>
</evidence>